<dbReference type="Pfam" id="PF00156">
    <property type="entry name" value="Pribosyltran"/>
    <property type="match status" value="1"/>
</dbReference>
<name>A0ABU0CU02_9BACI</name>
<evidence type="ECO:0000256" key="1">
    <source>
        <dbReference type="ARBA" id="ARBA00008007"/>
    </source>
</evidence>
<accession>A0ABU0CU02</accession>
<dbReference type="PANTHER" id="PTHR47505">
    <property type="entry name" value="DNA UTILIZATION PROTEIN YHGH"/>
    <property type="match status" value="1"/>
</dbReference>
<comment type="similarity">
    <text evidence="1">Belongs to the ComF/GntX family.</text>
</comment>
<dbReference type="InterPro" id="IPR051910">
    <property type="entry name" value="ComF/GntX_DNA_util-trans"/>
</dbReference>
<dbReference type="SUPFAM" id="SSF53271">
    <property type="entry name" value="PRTase-like"/>
    <property type="match status" value="1"/>
</dbReference>
<dbReference type="InterPro" id="IPR029057">
    <property type="entry name" value="PRTase-like"/>
</dbReference>
<evidence type="ECO:0000313" key="3">
    <source>
        <dbReference type="EMBL" id="MDQ0339896.1"/>
    </source>
</evidence>
<organism evidence="3 4">
    <name type="scientific">Caldalkalibacillus uzonensis</name>
    <dbReference type="NCBI Taxonomy" id="353224"/>
    <lineage>
        <taxon>Bacteria</taxon>
        <taxon>Bacillati</taxon>
        <taxon>Bacillota</taxon>
        <taxon>Bacilli</taxon>
        <taxon>Bacillales</taxon>
        <taxon>Bacillaceae</taxon>
        <taxon>Caldalkalibacillus</taxon>
    </lineage>
</organism>
<dbReference type="PANTHER" id="PTHR47505:SF1">
    <property type="entry name" value="DNA UTILIZATION PROTEIN YHGH"/>
    <property type="match status" value="1"/>
</dbReference>
<keyword evidence="4" id="KW-1185">Reference proteome</keyword>
<evidence type="ECO:0000259" key="2">
    <source>
        <dbReference type="Pfam" id="PF00156"/>
    </source>
</evidence>
<dbReference type="Gene3D" id="3.40.50.2020">
    <property type="match status" value="1"/>
</dbReference>
<sequence>MLPDSFSWVSLLSFLPFQRDTLPPLDQWLCPDCERQAAWINTGCVRCFRPLETVERRLAKETEQGLLCYDCQRWLAWEESQGRGPVLAWNRSVLRYDAWTQDLVTQYKFRGDERLKYFFAALIVHHARQLGVDTEDIDVVTAIPLSKGRLIERGFNQADLIARLVAEAWQRPYIPDLLLRQETEGKQSKKGRQDRLEKILSMFLNNPAHTADILNKRIIVIDDIYTTGATLHAAALALKTGGARKVCSYTVAR</sequence>
<comment type="caution">
    <text evidence="3">The sequence shown here is derived from an EMBL/GenBank/DDBJ whole genome shotgun (WGS) entry which is preliminary data.</text>
</comment>
<dbReference type="EMBL" id="JAUSUQ010000010">
    <property type="protein sequence ID" value="MDQ0339896.1"/>
    <property type="molecule type" value="Genomic_DNA"/>
</dbReference>
<feature type="domain" description="Phosphoribosyltransferase" evidence="2">
    <location>
        <begin position="205"/>
        <end position="252"/>
    </location>
</feature>
<evidence type="ECO:0000313" key="4">
    <source>
        <dbReference type="Proteomes" id="UP001232445"/>
    </source>
</evidence>
<proteinExistence type="inferred from homology"/>
<dbReference type="Proteomes" id="UP001232445">
    <property type="component" value="Unassembled WGS sequence"/>
</dbReference>
<dbReference type="RefSeq" id="WP_307340587.1">
    <property type="nucleotide sequence ID" value="NZ_JAUSUQ010000010.1"/>
</dbReference>
<reference evidence="3 4" key="1">
    <citation type="submission" date="2023-07" db="EMBL/GenBank/DDBJ databases">
        <title>Genomic Encyclopedia of Type Strains, Phase IV (KMG-IV): sequencing the most valuable type-strain genomes for metagenomic binning, comparative biology and taxonomic classification.</title>
        <authorList>
            <person name="Goeker M."/>
        </authorList>
    </citation>
    <scope>NUCLEOTIDE SEQUENCE [LARGE SCALE GENOMIC DNA]</scope>
    <source>
        <strain evidence="3 4">DSM 17740</strain>
    </source>
</reference>
<dbReference type="CDD" id="cd06223">
    <property type="entry name" value="PRTases_typeI"/>
    <property type="match status" value="1"/>
</dbReference>
<dbReference type="InterPro" id="IPR000836">
    <property type="entry name" value="PRTase_dom"/>
</dbReference>
<gene>
    <name evidence="3" type="ORF">J2S00_002691</name>
</gene>
<protein>
    <submittedName>
        <fullName evidence="3">Competence protein ComFC</fullName>
    </submittedName>
</protein>